<sequence>MTRLRHLALAAGLGALALSGCSTGSTEDGGDAAASSTTTEVDADAYPVTIEHAFGETTLTEEPKRVATLGWSDQDHAVSLGVVPVGATKLTWGGNDTGSSDYFDAAVEELGAEAPVRYDDADGAPIEEVAQTRPDVILATNSGITEQEYEKLSKIAPVVAYPEAPWTTPWQTSLDTVAKALGRTSAAEEVVAQTQQEIDAAKEDHPEIQGASMIFGYLATTDLSTVGIYAPEDPRVAFMHDLGLEDAPAVAESIKPGEFYSTVSAEKAPELDSDVFLTWAETPEDMEKFTQDKLVGQLPAIAEGHAYAEADKQVAMAVTNPTPLSIPFIIDEFVPEVSKAVQGS</sequence>
<comment type="similarity">
    <text evidence="2">Belongs to the bacterial solute-binding protein 8 family.</text>
</comment>
<evidence type="ECO:0000259" key="6">
    <source>
        <dbReference type="PROSITE" id="PS50983"/>
    </source>
</evidence>
<dbReference type="Proteomes" id="UP000281738">
    <property type="component" value="Unassembled WGS sequence"/>
</dbReference>
<comment type="caution">
    <text evidence="7">The sequence shown here is derived from an EMBL/GenBank/DDBJ whole genome shotgun (WGS) entry which is preliminary data.</text>
</comment>
<dbReference type="GO" id="GO:1901678">
    <property type="term" value="P:iron coordination entity transport"/>
    <property type="evidence" value="ECO:0007669"/>
    <property type="project" value="UniProtKB-ARBA"/>
</dbReference>
<dbReference type="Pfam" id="PF01497">
    <property type="entry name" value="Peripla_BP_2"/>
    <property type="match status" value="1"/>
</dbReference>
<dbReference type="InterPro" id="IPR002491">
    <property type="entry name" value="ABC_transptr_periplasmic_BD"/>
</dbReference>
<accession>A0A3N2CZ34</accession>
<feature type="domain" description="Fe/B12 periplasmic-binding" evidence="6">
    <location>
        <begin position="65"/>
        <end position="341"/>
    </location>
</feature>
<dbReference type="AlphaFoldDB" id="A0A3N2CZ34"/>
<evidence type="ECO:0000256" key="4">
    <source>
        <dbReference type="ARBA" id="ARBA00022729"/>
    </source>
</evidence>
<evidence type="ECO:0000256" key="1">
    <source>
        <dbReference type="ARBA" id="ARBA00004196"/>
    </source>
</evidence>
<proteinExistence type="inferred from homology"/>
<keyword evidence="3" id="KW-0813">Transport</keyword>
<dbReference type="InterPro" id="IPR051313">
    <property type="entry name" value="Bact_iron-sidero_bind"/>
</dbReference>
<keyword evidence="4 5" id="KW-0732">Signal</keyword>
<comment type="subcellular location">
    <subcellularLocation>
        <location evidence="1">Cell envelope</location>
    </subcellularLocation>
</comment>
<dbReference type="RefSeq" id="WP_123392387.1">
    <property type="nucleotide sequence ID" value="NZ_RKHO01000001.1"/>
</dbReference>
<feature type="chain" id="PRO_5017973470" evidence="5">
    <location>
        <begin position="25"/>
        <end position="344"/>
    </location>
</feature>
<gene>
    <name evidence="7" type="ORF">EDD33_3621</name>
</gene>
<protein>
    <submittedName>
        <fullName evidence="7">Iron complex transport system substrate-binding protein</fullName>
    </submittedName>
</protein>
<evidence type="ECO:0000313" key="8">
    <source>
        <dbReference type="Proteomes" id="UP000281738"/>
    </source>
</evidence>
<dbReference type="PROSITE" id="PS50983">
    <property type="entry name" value="FE_B12_PBP"/>
    <property type="match status" value="1"/>
</dbReference>
<dbReference type="PANTHER" id="PTHR30532">
    <property type="entry name" value="IRON III DICITRATE-BINDING PERIPLASMIC PROTEIN"/>
    <property type="match status" value="1"/>
</dbReference>
<feature type="signal peptide" evidence="5">
    <location>
        <begin position="1"/>
        <end position="24"/>
    </location>
</feature>
<keyword evidence="8" id="KW-1185">Reference proteome</keyword>
<evidence type="ECO:0000256" key="5">
    <source>
        <dbReference type="SAM" id="SignalP"/>
    </source>
</evidence>
<dbReference type="EMBL" id="RKHO01000001">
    <property type="protein sequence ID" value="ROR92723.1"/>
    <property type="molecule type" value="Genomic_DNA"/>
</dbReference>
<evidence type="ECO:0000256" key="2">
    <source>
        <dbReference type="ARBA" id="ARBA00008814"/>
    </source>
</evidence>
<dbReference type="OrthoDB" id="1846031at2"/>
<evidence type="ECO:0000256" key="3">
    <source>
        <dbReference type="ARBA" id="ARBA00022448"/>
    </source>
</evidence>
<dbReference type="Gene3D" id="3.40.50.1980">
    <property type="entry name" value="Nitrogenase molybdenum iron protein domain"/>
    <property type="match status" value="2"/>
</dbReference>
<organism evidence="7 8">
    <name type="scientific">Nocardioides aurantiacus</name>
    <dbReference type="NCBI Taxonomy" id="86796"/>
    <lineage>
        <taxon>Bacteria</taxon>
        <taxon>Bacillati</taxon>
        <taxon>Actinomycetota</taxon>
        <taxon>Actinomycetes</taxon>
        <taxon>Propionibacteriales</taxon>
        <taxon>Nocardioidaceae</taxon>
        <taxon>Nocardioides</taxon>
    </lineage>
</organism>
<dbReference type="SUPFAM" id="SSF53807">
    <property type="entry name" value="Helical backbone' metal receptor"/>
    <property type="match status" value="1"/>
</dbReference>
<reference evidence="7 8" key="1">
    <citation type="submission" date="2018-11" db="EMBL/GenBank/DDBJ databases">
        <title>Sequencing the genomes of 1000 actinobacteria strains.</title>
        <authorList>
            <person name="Klenk H.-P."/>
        </authorList>
    </citation>
    <scope>NUCLEOTIDE SEQUENCE [LARGE SCALE GENOMIC DNA]</scope>
    <source>
        <strain evidence="7 8">DSM 12652</strain>
    </source>
</reference>
<dbReference type="PANTHER" id="PTHR30532:SF24">
    <property type="entry name" value="FERRIC ENTEROBACTIN-BINDING PERIPLASMIC PROTEIN FEPB"/>
    <property type="match status" value="1"/>
</dbReference>
<dbReference type="CDD" id="cd01146">
    <property type="entry name" value="FhuD"/>
    <property type="match status" value="1"/>
</dbReference>
<dbReference type="GO" id="GO:0030288">
    <property type="term" value="C:outer membrane-bounded periplasmic space"/>
    <property type="evidence" value="ECO:0007669"/>
    <property type="project" value="TreeGrafter"/>
</dbReference>
<name>A0A3N2CZ34_9ACTN</name>
<dbReference type="PROSITE" id="PS51257">
    <property type="entry name" value="PROKAR_LIPOPROTEIN"/>
    <property type="match status" value="1"/>
</dbReference>
<evidence type="ECO:0000313" key="7">
    <source>
        <dbReference type="EMBL" id="ROR92723.1"/>
    </source>
</evidence>